<dbReference type="SMART" id="SM00438">
    <property type="entry name" value="ZnF_NFX"/>
    <property type="match status" value="2"/>
</dbReference>
<dbReference type="GO" id="GO:0008270">
    <property type="term" value="F:zinc ion binding"/>
    <property type="evidence" value="ECO:0007669"/>
    <property type="project" value="UniProtKB-KW"/>
</dbReference>
<dbReference type="InterPro" id="IPR041679">
    <property type="entry name" value="DNA2/NAM7-like_C"/>
</dbReference>
<evidence type="ECO:0000256" key="6">
    <source>
        <dbReference type="ARBA" id="ARBA00022833"/>
    </source>
</evidence>
<evidence type="ECO:0000256" key="3">
    <source>
        <dbReference type="ARBA" id="ARBA00022723"/>
    </source>
</evidence>
<dbReference type="Pfam" id="PF20173">
    <property type="entry name" value="ZnF_RZ-type"/>
    <property type="match status" value="1"/>
</dbReference>
<evidence type="ECO:0000256" key="4">
    <source>
        <dbReference type="ARBA" id="ARBA00022737"/>
    </source>
</evidence>
<proteinExistence type="predicted"/>
<evidence type="ECO:0000313" key="9">
    <source>
        <dbReference type="EMBL" id="KAF0735790.1"/>
    </source>
</evidence>
<dbReference type="InterPro" id="IPR027417">
    <property type="entry name" value="P-loop_NTPase"/>
</dbReference>
<dbReference type="PANTHER" id="PTHR10887:SF341">
    <property type="entry name" value="NFX1-TYPE ZINC FINGER-CONTAINING PROTEIN 1"/>
    <property type="match status" value="1"/>
</dbReference>
<dbReference type="PANTHER" id="PTHR10887">
    <property type="entry name" value="DNA2/NAM7 HELICASE FAMILY"/>
    <property type="match status" value="1"/>
</dbReference>
<keyword evidence="7" id="KW-0391">Immunity</keyword>
<keyword evidence="6" id="KW-0862">Zinc</keyword>
<dbReference type="InterPro" id="IPR045055">
    <property type="entry name" value="DNA2/NAM7-like"/>
</dbReference>
<evidence type="ECO:0000256" key="2">
    <source>
        <dbReference type="ARBA" id="ARBA00022490"/>
    </source>
</evidence>
<gene>
    <name evidence="9" type="ORF">Ae201684_007795</name>
</gene>
<dbReference type="GO" id="GO:0005737">
    <property type="term" value="C:cytoplasm"/>
    <property type="evidence" value="ECO:0007669"/>
    <property type="project" value="UniProtKB-SubCell"/>
</dbReference>
<dbReference type="InterPro" id="IPR046439">
    <property type="entry name" value="ZF_RZ_dom"/>
</dbReference>
<reference evidence="9 10" key="1">
    <citation type="submission" date="2019-07" db="EMBL/GenBank/DDBJ databases">
        <title>Genomics analysis of Aphanomyces spp. identifies a new class of oomycete effector associated with host adaptation.</title>
        <authorList>
            <person name="Gaulin E."/>
        </authorList>
    </citation>
    <scope>NUCLEOTIDE SEQUENCE [LARGE SCALE GENOMIC DNA]</scope>
    <source>
        <strain evidence="9 10">ATCC 201684</strain>
    </source>
</reference>
<dbReference type="CDD" id="cd06008">
    <property type="entry name" value="NF-X1-zinc-finger"/>
    <property type="match status" value="1"/>
</dbReference>
<name>A0A6G0X754_9STRA</name>
<comment type="caution">
    <text evidence="9">The sequence shown here is derived from an EMBL/GenBank/DDBJ whole genome shotgun (WGS) entry which is preliminary data.</text>
</comment>
<dbReference type="GO" id="GO:0004386">
    <property type="term" value="F:helicase activity"/>
    <property type="evidence" value="ECO:0007669"/>
    <property type="project" value="InterPro"/>
</dbReference>
<dbReference type="CDD" id="cd18808">
    <property type="entry name" value="SF1_C_Upf1"/>
    <property type="match status" value="1"/>
</dbReference>
<keyword evidence="3" id="KW-0479">Metal-binding</keyword>
<dbReference type="SUPFAM" id="SSF52540">
    <property type="entry name" value="P-loop containing nucleoside triphosphate hydrolases"/>
    <property type="match status" value="1"/>
</dbReference>
<keyword evidence="5" id="KW-0863">Zinc-finger</keyword>
<protein>
    <recommendedName>
        <fullName evidence="8">RZ-type domain-containing protein</fullName>
    </recommendedName>
</protein>
<dbReference type="Gene3D" id="3.40.50.300">
    <property type="entry name" value="P-loop containing nucleotide triphosphate hydrolases"/>
    <property type="match status" value="2"/>
</dbReference>
<dbReference type="GO" id="GO:0031380">
    <property type="term" value="C:nuclear RNA-directed RNA polymerase complex"/>
    <property type="evidence" value="ECO:0007669"/>
    <property type="project" value="TreeGrafter"/>
</dbReference>
<dbReference type="InterPro" id="IPR047187">
    <property type="entry name" value="SF1_C_Upf1"/>
</dbReference>
<dbReference type="GO" id="GO:0031048">
    <property type="term" value="P:regulatory ncRNA-mediated heterochromatin formation"/>
    <property type="evidence" value="ECO:0007669"/>
    <property type="project" value="TreeGrafter"/>
</dbReference>
<dbReference type="Pfam" id="PF13087">
    <property type="entry name" value="AAA_12"/>
    <property type="match status" value="1"/>
</dbReference>
<feature type="domain" description="RZ-type" evidence="8">
    <location>
        <begin position="1735"/>
        <end position="1813"/>
    </location>
</feature>
<accession>A0A6G0X754</accession>
<dbReference type="Proteomes" id="UP000481153">
    <property type="component" value="Unassembled WGS sequence"/>
</dbReference>
<dbReference type="InterPro" id="IPR000967">
    <property type="entry name" value="Znf_NFX1"/>
</dbReference>
<sequence>MGGGDRLKTPATARSNRPPIDTSIDLAFALRRKEPFRPRYEIQDMTAFVSALASCTNPSAMDEFILLCAREVHVKEKLTKILEFRYTEDTFRQLATPLLKVFTSDSVLHSPHATNVKVLLRLVFSCPLFFKRILGVLEGDFVSRDLRDTAASHLSKLLLILVKKLPHDAPLDDDFYSLICRFRDWCKQVSLTQFADNAEEALVFCEEEVPSRRPSSSTASKFVDYSVDVAPRKARRIVEVADAFALGPRHDNDAENIDDIQVLPTDQEMRCAESPFLPLHPHSDAPLTDHIAFYFRLMREDALAQMRRGLQWWLDPSVDRRVQQKRHMGDIPRLHVTMDIQMSKLHGSIFKGVMFQLSAPQPWQNKTKRQLTELWERDRRYGVGSLVCIATQVRVEPEEVPPEEEADLFPRQAPMVCQDLIFATVAERDIHLLSQEKEFSISVKLIKPEETGKVMRAMSHGRNVLIEVHSLFFTGYEPILRALHQKADGISPLLETCLYSTNTAAWAMKPAYLDRPTYNFQFLVKPGCQTNLRQVEARDKNALVAHLHAVENDLILDGSQIDAFSAAMTEQVCLIQGPPGTGKSYVGARIVQGILSQPVSFGPILVVCYTNHALDQFLEGLIEDKIVPLSSIVRIGGRSKSDILANCTLHELRNKRSESREESKRFWNIKCKCKEIEVNTLDQFTPEASESQFLKWLSHTYRDEFEKICGILRDNDGFESQGGQNAQKKRFTKWKKGKIRDNAMWQLPLEEREQLLRAWQHEHADIRNHRHNLNLKAYQNYVDEIAEITNAQTLRLLRQAKIVGMTTTGCAMHQNLVGCLAPKVIICEEAGEVLEAHLLSCISSGTEHLIQIGDHKQLRPLVSEFKLSVVANNGYNLDMSMFERLVVNSGAPIVTLQTQRRMAPPICDLIRLTLYSALRDDPVVESYPPLRGFSHSLWFMDHNFSEVENDVSHVNVEEANMTVQLAVYALRQGYRDIAVLTPYLGQLVVLRNRLQEMHIWSAIDEQDEDALQDLEDLDEENVKPNMVLKRARDCVRLATVDNFQGNEAQLVIVSTVRSNQKGQTGFLKVFNRVNVMLSRAKHAMILLGSASTIRRSKNAEMFNKVLDILQDKNLLGPYIDLKCQNHGAETRVTSAQDMQRLVPHGGCQLPCDARLPCGHACNKLCHCDDRDHVTTKCLEACTKAFDSCGHLCKQKCFEKCVCSEIFPHVDLPCGHVASNIRCTALANGKWPKCQTNVAVTIPLCGHEVLVDCAVALKFQDAQNLDDRTKILEKFPCRIPCGGTRDCQHTCTEPCHKCSSHQGNQHAGVCKHPCGRILLCGHACTAFCHPANECPPCSMTCASVCPHSKCRKLCKEPCASCAEPCMWWCKHQNVRCPLPCGSPCIRLPCDLRCDELLKCGHLCPGLCGENCVELCRHCSPPEKKQQVVDMIMHVTLEDHDPDESPLVQLTCGHAFTIETLDGYLEFTKYYSQTSIGAWSEVIPLTLQAIDAQRKGCPLCRQPISDVRRYGRVLNFQQVFAAEQKYLFKMGQLVQTSTQKRATWFESRGKKHLNAVKSWLKQLKKQGLGPSPSQEMAVKEMHYLCGQLQNLNLNSYRNTMQSSGRIRVQCEYLEVLIEVLTLALEDVESHREVDDDKLIDTRKYIQEVLDEAKSIEGTCRAMCKDVSSFRSEGHLLVLSMKFRLILVQDLRAKPDDKKLILAEMEEFIKTCSTQVPSEYFDQSLELLQRAKKTNDGLTKEEKEEIFKVFAGGSTGWNSGFGGHWYACPNGHPYVITECGGAMQEFNCPECGEAIGGSSHRLLSTNQTAETFFNSQ</sequence>
<evidence type="ECO:0000256" key="1">
    <source>
        <dbReference type="ARBA" id="ARBA00004496"/>
    </source>
</evidence>
<dbReference type="InterPro" id="IPR041677">
    <property type="entry name" value="DNA2/NAM7_AAA_11"/>
</dbReference>
<keyword evidence="10" id="KW-1185">Reference proteome</keyword>
<dbReference type="PROSITE" id="PS51981">
    <property type="entry name" value="ZF_RZ"/>
    <property type="match status" value="1"/>
</dbReference>
<evidence type="ECO:0000256" key="5">
    <source>
        <dbReference type="ARBA" id="ARBA00022771"/>
    </source>
</evidence>
<dbReference type="GO" id="GO:0002376">
    <property type="term" value="P:immune system process"/>
    <property type="evidence" value="ECO:0007669"/>
    <property type="project" value="UniProtKB-KW"/>
</dbReference>
<comment type="subcellular location">
    <subcellularLocation>
        <location evidence="1">Cytoplasm</location>
    </subcellularLocation>
</comment>
<keyword evidence="2" id="KW-0963">Cytoplasm</keyword>
<evidence type="ECO:0000256" key="7">
    <source>
        <dbReference type="ARBA" id="ARBA00022859"/>
    </source>
</evidence>
<dbReference type="VEuPathDB" id="FungiDB:AeMF1_000889"/>
<organism evidence="9 10">
    <name type="scientific">Aphanomyces euteiches</name>
    <dbReference type="NCBI Taxonomy" id="100861"/>
    <lineage>
        <taxon>Eukaryota</taxon>
        <taxon>Sar</taxon>
        <taxon>Stramenopiles</taxon>
        <taxon>Oomycota</taxon>
        <taxon>Saprolegniomycetes</taxon>
        <taxon>Saprolegniales</taxon>
        <taxon>Verrucalvaceae</taxon>
        <taxon>Aphanomyces</taxon>
    </lineage>
</organism>
<keyword evidence="4" id="KW-0677">Repeat</keyword>
<dbReference type="CDD" id="cd17936">
    <property type="entry name" value="EEXXEc_NFX1"/>
    <property type="match status" value="1"/>
</dbReference>
<dbReference type="Pfam" id="PF13086">
    <property type="entry name" value="AAA_11"/>
    <property type="match status" value="1"/>
</dbReference>
<dbReference type="EMBL" id="VJMJ01000093">
    <property type="protein sequence ID" value="KAF0735790.1"/>
    <property type="molecule type" value="Genomic_DNA"/>
</dbReference>
<evidence type="ECO:0000313" key="10">
    <source>
        <dbReference type="Proteomes" id="UP000481153"/>
    </source>
</evidence>
<evidence type="ECO:0000259" key="8">
    <source>
        <dbReference type="PROSITE" id="PS51981"/>
    </source>
</evidence>